<comment type="caution">
    <text evidence="11">The sequence shown here is derived from an EMBL/GenBank/DDBJ whole genome shotgun (WGS) entry which is preliminary data.</text>
</comment>
<dbReference type="PANTHER" id="PTHR37984">
    <property type="entry name" value="PROTEIN CBG26694"/>
    <property type="match status" value="1"/>
</dbReference>
<dbReference type="InterPro" id="IPR000477">
    <property type="entry name" value="RT_dom"/>
</dbReference>
<name>A0A9P9Z9G4_9POAL</name>
<dbReference type="GO" id="GO:0003676">
    <property type="term" value="F:nucleic acid binding"/>
    <property type="evidence" value="ECO:0007669"/>
    <property type="project" value="InterPro"/>
</dbReference>
<dbReference type="Gene3D" id="1.10.340.70">
    <property type="match status" value="1"/>
</dbReference>
<dbReference type="InterPro" id="IPR036397">
    <property type="entry name" value="RNaseH_sf"/>
</dbReference>
<accession>A0A9P9Z9G4</accession>
<evidence type="ECO:0000256" key="1">
    <source>
        <dbReference type="ARBA" id="ARBA00022670"/>
    </source>
</evidence>
<dbReference type="SUPFAM" id="SSF56672">
    <property type="entry name" value="DNA/RNA polymerases"/>
    <property type="match status" value="1"/>
</dbReference>
<keyword evidence="2" id="KW-0808">Transferase</keyword>
<evidence type="ECO:0000256" key="3">
    <source>
        <dbReference type="ARBA" id="ARBA00022695"/>
    </source>
</evidence>
<dbReference type="GO" id="GO:0004519">
    <property type="term" value="F:endonuclease activity"/>
    <property type="evidence" value="ECO:0007669"/>
    <property type="project" value="UniProtKB-KW"/>
</dbReference>
<proteinExistence type="predicted"/>
<dbReference type="EMBL" id="JAMQYH010000005">
    <property type="protein sequence ID" value="KAJ1684802.1"/>
    <property type="molecule type" value="Genomic_DNA"/>
</dbReference>
<dbReference type="GO" id="GO:0008233">
    <property type="term" value="F:peptidase activity"/>
    <property type="evidence" value="ECO:0007669"/>
    <property type="project" value="UniProtKB-KW"/>
</dbReference>
<keyword evidence="6" id="KW-0378">Hydrolase</keyword>
<feature type="compositionally biased region" description="Basic and acidic residues" evidence="8">
    <location>
        <begin position="644"/>
        <end position="681"/>
    </location>
</feature>
<dbReference type="CDD" id="cd09274">
    <property type="entry name" value="RNase_HI_RT_Ty3"/>
    <property type="match status" value="1"/>
</dbReference>
<dbReference type="Gene3D" id="3.30.70.270">
    <property type="match status" value="1"/>
</dbReference>
<dbReference type="OrthoDB" id="661860at2759"/>
<dbReference type="Gene3D" id="3.30.420.10">
    <property type="entry name" value="Ribonuclease H-like superfamily/Ribonuclease H"/>
    <property type="match status" value="1"/>
</dbReference>
<keyword evidence="3" id="KW-0548">Nucleotidyltransferase</keyword>
<evidence type="ECO:0000313" key="11">
    <source>
        <dbReference type="EMBL" id="KAJ1684802.1"/>
    </source>
</evidence>
<dbReference type="InterPro" id="IPR001584">
    <property type="entry name" value="Integrase_cat-core"/>
</dbReference>
<dbReference type="GO" id="GO:0003964">
    <property type="term" value="F:RNA-directed DNA polymerase activity"/>
    <property type="evidence" value="ECO:0007669"/>
    <property type="project" value="UniProtKB-KW"/>
</dbReference>
<evidence type="ECO:0000313" key="12">
    <source>
        <dbReference type="Proteomes" id="UP001151287"/>
    </source>
</evidence>
<dbReference type="Gene3D" id="3.10.10.10">
    <property type="entry name" value="HIV Type 1 Reverse Transcriptase, subunit A, domain 1"/>
    <property type="match status" value="1"/>
</dbReference>
<dbReference type="SUPFAM" id="SSF53098">
    <property type="entry name" value="Ribonuclease H-like"/>
    <property type="match status" value="1"/>
</dbReference>
<evidence type="ECO:0000256" key="2">
    <source>
        <dbReference type="ARBA" id="ARBA00022679"/>
    </source>
</evidence>
<dbReference type="InterPro" id="IPR041373">
    <property type="entry name" value="RT_RNaseH"/>
</dbReference>
<feature type="region of interest" description="Disordered" evidence="8">
    <location>
        <begin position="629"/>
        <end position="681"/>
    </location>
</feature>
<dbReference type="Gene3D" id="3.10.20.370">
    <property type="match status" value="1"/>
</dbReference>
<organism evidence="11 12">
    <name type="scientific">Rhynchospora breviuscula</name>
    <dbReference type="NCBI Taxonomy" id="2022672"/>
    <lineage>
        <taxon>Eukaryota</taxon>
        <taxon>Viridiplantae</taxon>
        <taxon>Streptophyta</taxon>
        <taxon>Embryophyta</taxon>
        <taxon>Tracheophyta</taxon>
        <taxon>Spermatophyta</taxon>
        <taxon>Magnoliopsida</taxon>
        <taxon>Liliopsida</taxon>
        <taxon>Poales</taxon>
        <taxon>Cyperaceae</taxon>
        <taxon>Cyperoideae</taxon>
        <taxon>Rhynchosporeae</taxon>
        <taxon>Rhynchospora</taxon>
    </lineage>
</organism>
<sequence>MVWIQNNKIRTNFGSELKELKTQLEELLEKGFIRPSTSPWGAPVLFVRKKDGTLRLCIDYRELNKVTVPNRYPLPRIDDLFDQLQGSQVYSKIDLRSGYHQLRIRPSDIPKTAFRTRYGHYEFLVMSFGLTNAPAYFMNLMNRVFEDYLDSFVVVFIDDILIYSKSAEEHEHHLRLALQRLREHQLYAKFSKCYYRRFVEGFSRIALPMTQLLHKGVNFEWTPARQKSFEELKQRLVTAPVLAMPVPGAGYVVNTDASRYGLGCVLMQDDRVIAYASRQLRPHEKNYPTHDLELAAVIFALKIWRHYLYGEKCKIFTDHQSLKYVFTQKELNLRQRRWLELMKDYDMELVYHPGKSNVVADALSRKNHGNLATLITQQHELLEDMRRLELWIAPHEETSQVSNTGLILSLVVKPTLIDEIKEAQKEDAGLEKTQELVKSEQETPFQVDEDGVLRFKNRVCVPYNKEIKNKILSEAHESGYTIHPGETKMCRDLKGYFWWKNMRREVAQFVAKCFICQKVKADRKRPPGLLHPLQIAEKKFDRITMDFVTGLPRTKSKKNAIWVIVDTLTKVAYFIPFRYSLTREQMAFLYMQNQHRLHGSPVEIISDRDPRFTSRFWKQFQNALGTTVTFGTAHHPQRRSGRGRRGEGTEEREIRASPSERESSGDRVEASGKEGGVEWGR</sequence>
<evidence type="ECO:0000256" key="7">
    <source>
        <dbReference type="ARBA" id="ARBA00022918"/>
    </source>
</evidence>
<dbReference type="Pfam" id="PF17917">
    <property type="entry name" value="RT_RNaseH"/>
    <property type="match status" value="1"/>
</dbReference>
<gene>
    <name evidence="11" type="ORF">LUZ63_016192</name>
</gene>
<evidence type="ECO:0000256" key="6">
    <source>
        <dbReference type="ARBA" id="ARBA00022801"/>
    </source>
</evidence>
<keyword evidence="12" id="KW-1185">Reference proteome</keyword>
<dbReference type="AlphaFoldDB" id="A0A9P9Z9G4"/>
<evidence type="ECO:0000256" key="5">
    <source>
        <dbReference type="ARBA" id="ARBA00022759"/>
    </source>
</evidence>
<dbReference type="GO" id="GO:0015074">
    <property type="term" value="P:DNA integration"/>
    <property type="evidence" value="ECO:0007669"/>
    <property type="project" value="InterPro"/>
</dbReference>
<keyword evidence="7" id="KW-0695">RNA-directed DNA polymerase</keyword>
<dbReference type="Pfam" id="PF17921">
    <property type="entry name" value="Integrase_H2C2"/>
    <property type="match status" value="1"/>
</dbReference>
<dbReference type="PROSITE" id="PS50878">
    <property type="entry name" value="RT_POL"/>
    <property type="match status" value="1"/>
</dbReference>
<feature type="domain" description="Reverse transcriptase" evidence="9">
    <location>
        <begin position="28"/>
        <end position="207"/>
    </location>
</feature>
<reference evidence="11" key="1">
    <citation type="journal article" date="2022" name="Cell">
        <title>Repeat-based holocentromeres influence genome architecture and karyotype evolution.</title>
        <authorList>
            <person name="Hofstatter P.G."/>
            <person name="Thangavel G."/>
            <person name="Lux T."/>
            <person name="Neumann P."/>
            <person name="Vondrak T."/>
            <person name="Novak P."/>
            <person name="Zhang M."/>
            <person name="Costa L."/>
            <person name="Castellani M."/>
            <person name="Scott A."/>
            <person name="Toegelov H."/>
            <person name="Fuchs J."/>
            <person name="Mata-Sucre Y."/>
            <person name="Dias Y."/>
            <person name="Vanzela A.L.L."/>
            <person name="Huettel B."/>
            <person name="Almeida C.C.S."/>
            <person name="Simkova H."/>
            <person name="Souza G."/>
            <person name="Pedrosa-Harand A."/>
            <person name="Macas J."/>
            <person name="Mayer K.F.X."/>
            <person name="Houben A."/>
            <person name="Marques A."/>
        </authorList>
    </citation>
    <scope>NUCLEOTIDE SEQUENCE</scope>
    <source>
        <strain evidence="11">RhyBre1mFocal</strain>
    </source>
</reference>
<dbReference type="InterPro" id="IPR041588">
    <property type="entry name" value="Integrase_H2C2"/>
</dbReference>
<evidence type="ECO:0000256" key="8">
    <source>
        <dbReference type="SAM" id="MobiDB-lite"/>
    </source>
</evidence>
<evidence type="ECO:0008006" key="13">
    <source>
        <dbReference type="Google" id="ProtNLM"/>
    </source>
</evidence>
<dbReference type="InterPro" id="IPR050951">
    <property type="entry name" value="Retrovirus_Pol_polyprotein"/>
</dbReference>
<evidence type="ECO:0000256" key="4">
    <source>
        <dbReference type="ARBA" id="ARBA00022722"/>
    </source>
</evidence>
<dbReference type="GO" id="GO:0006508">
    <property type="term" value="P:proteolysis"/>
    <property type="evidence" value="ECO:0007669"/>
    <property type="project" value="UniProtKB-KW"/>
</dbReference>
<protein>
    <recommendedName>
        <fullName evidence="13">Reverse transcriptase</fullName>
    </recommendedName>
</protein>
<keyword evidence="1" id="KW-0645">Protease</keyword>
<dbReference type="Pfam" id="PF00078">
    <property type="entry name" value="RVT_1"/>
    <property type="match status" value="1"/>
</dbReference>
<dbReference type="FunFam" id="3.10.10.10:FF:000007">
    <property type="entry name" value="Retrovirus-related Pol polyprotein from transposon 17.6-like Protein"/>
    <property type="match status" value="1"/>
</dbReference>
<dbReference type="InterPro" id="IPR043502">
    <property type="entry name" value="DNA/RNA_pol_sf"/>
</dbReference>
<keyword evidence="5" id="KW-0255">Endonuclease</keyword>
<dbReference type="PROSITE" id="PS50994">
    <property type="entry name" value="INTEGRASE"/>
    <property type="match status" value="1"/>
</dbReference>
<feature type="domain" description="Integrase catalytic" evidence="10">
    <location>
        <begin position="523"/>
        <end position="637"/>
    </location>
</feature>
<dbReference type="CDD" id="cd01647">
    <property type="entry name" value="RT_LTR"/>
    <property type="match status" value="1"/>
</dbReference>
<keyword evidence="4" id="KW-0540">Nuclease</keyword>
<dbReference type="InterPro" id="IPR043128">
    <property type="entry name" value="Rev_trsase/Diguanyl_cyclase"/>
</dbReference>
<dbReference type="InterPro" id="IPR012337">
    <property type="entry name" value="RNaseH-like_sf"/>
</dbReference>
<dbReference type="PANTHER" id="PTHR37984:SF5">
    <property type="entry name" value="PROTEIN NYNRIN-LIKE"/>
    <property type="match status" value="1"/>
</dbReference>
<dbReference type="FunFam" id="3.10.20.370:FF:000001">
    <property type="entry name" value="Retrovirus-related Pol polyprotein from transposon 17.6-like protein"/>
    <property type="match status" value="1"/>
</dbReference>
<dbReference type="Proteomes" id="UP001151287">
    <property type="component" value="Unassembled WGS sequence"/>
</dbReference>
<evidence type="ECO:0000259" key="9">
    <source>
        <dbReference type="PROSITE" id="PS50878"/>
    </source>
</evidence>
<evidence type="ECO:0000259" key="10">
    <source>
        <dbReference type="PROSITE" id="PS50994"/>
    </source>
</evidence>